<sequence>MYETTPTNRQSGVTKYASSHRCTVGCQKFVYTLPVRHLKPTNYVSL</sequence>
<accession>A0AAI9YSZ0</accession>
<protein>
    <submittedName>
        <fullName evidence="1">Uncharacterized protein</fullName>
    </submittedName>
</protein>
<dbReference type="AlphaFoldDB" id="A0AAI9YSZ0"/>
<dbReference type="Proteomes" id="UP001240678">
    <property type="component" value="Unassembled WGS sequence"/>
</dbReference>
<keyword evidence="2" id="KW-1185">Reference proteome</keyword>
<dbReference type="EMBL" id="MOOE01000010">
    <property type="protein sequence ID" value="KAK1521927.1"/>
    <property type="molecule type" value="Genomic_DNA"/>
</dbReference>
<gene>
    <name evidence="1" type="ORF">CCOS01_09639</name>
</gene>
<dbReference type="GeneID" id="85341343"/>
<comment type="caution">
    <text evidence="1">The sequence shown here is derived from an EMBL/GenBank/DDBJ whole genome shotgun (WGS) entry which is preliminary data.</text>
</comment>
<name>A0AAI9YSZ0_9PEZI</name>
<proteinExistence type="predicted"/>
<evidence type="ECO:0000313" key="1">
    <source>
        <dbReference type="EMBL" id="KAK1521927.1"/>
    </source>
</evidence>
<evidence type="ECO:0000313" key="2">
    <source>
        <dbReference type="Proteomes" id="UP001240678"/>
    </source>
</evidence>
<organism evidence="1 2">
    <name type="scientific">Colletotrichum costaricense</name>
    <dbReference type="NCBI Taxonomy" id="1209916"/>
    <lineage>
        <taxon>Eukaryota</taxon>
        <taxon>Fungi</taxon>
        <taxon>Dikarya</taxon>
        <taxon>Ascomycota</taxon>
        <taxon>Pezizomycotina</taxon>
        <taxon>Sordariomycetes</taxon>
        <taxon>Hypocreomycetidae</taxon>
        <taxon>Glomerellales</taxon>
        <taxon>Glomerellaceae</taxon>
        <taxon>Colletotrichum</taxon>
        <taxon>Colletotrichum acutatum species complex</taxon>
    </lineage>
</organism>
<dbReference type="RefSeq" id="XP_060310961.1">
    <property type="nucleotide sequence ID" value="XM_060457796.1"/>
</dbReference>
<reference evidence="1 2" key="1">
    <citation type="submission" date="2016-10" db="EMBL/GenBank/DDBJ databases">
        <title>The genome sequence of Colletotrichum fioriniae PJ7.</title>
        <authorList>
            <person name="Baroncelli R."/>
        </authorList>
    </citation>
    <scope>NUCLEOTIDE SEQUENCE [LARGE SCALE GENOMIC DNA]</scope>
    <source>
        <strain evidence="1 2">IMI 309622</strain>
    </source>
</reference>